<proteinExistence type="predicted"/>
<dbReference type="STRING" id="460384.SAMN05216313_1201"/>
<dbReference type="EMBL" id="FOIM01000020">
    <property type="protein sequence ID" value="SET93011.1"/>
    <property type="molecule type" value="Genomic_DNA"/>
</dbReference>
<evidence type="ECO:0000313" key="1">
    <source>
        <dbReference type="EMBL" id="SET93011.1"/>
    </source>
</evidence>
<name>A0A1I0IAT3_9FIRM</name>
<protein>
    <submittedName>
        <fullName evidence="1">Uncharacterized protein</fullName>
    </submittedName>
</protein>
<sequence>MEFNHNQETVSCGAQMEAVRWMERHPEVFGPCSARDEVLAELEKDEALFAEYQRLSQGLKEEFLHFCMGVNGMRIT</sequence>
<reference evidence="2" key="1">
    <citation type="submission" date="2016-10" db="EMBL/GenBank/DDBJ databases">
        <authorList>
            <person name="Varghese N."/>
            <person name="Submissions S."/>
        </authorList>
    </citation>
    <scope>NUCLEOTIDE SEQUENCE [LARGE SCALE GENOMIC DNA]</scope>
    <source>
        <strain evidence="2">NLAE-zl-G277</strain>
    </source>
</reference>
<dbReference type="Proteomes" id="UP000198508">
    <property type="component" value="Unassembled WGS sequence"/>
</dbReference>
<keyword evidence="2" id="KW-1185">Reference proteome</keyword>
<dbReference type="AlphaFoldDB" id="A0A1I0IAT3"/>
<feature type="non-terminal residue" evidence="1">
    <location>
        <position position="76"/>
    </location>
</feature>
<evidence type="ECO:0000313" key="2">
    <source>
        <dbReference type="Proteomes" id="UP000198508"/>
    </source>
</evidence>
<accession>A0A1I0IAT3</accession>
<gene>
    <name evidence="1" type="ORF">SAMN05216313_1201</name>
</gene>
<organism evidence="1 2">
    <name type="scientific">Enterocloster lavalensis</name>
    <dbReference type="NCBI Taxonomy" id="460384"/>
    <lineage>
        <taxon>Bacteria</taxon>
        <taxon>Bacillati</taxon>
        <taxon>Bacillota</taxon>
        <taxon>Clostridia</taxon>
        <taxon>Lachnospirales</taxon>
        <taxon>Lachnospiraceae</taxon>
        <taxon>Enterocloster</taxon>
    </lineage>
</organism>